<reference evidence="1" key="1">
    <citation type="submission" date="2021-12" db="EMBL/GenBank/DDBJ databases">
        <title>Alicyclobacillaceae gen. nov., sp. nov., isolated from chalcocite enrichment system.</title>
        <authorList>
            <person name="Jiang Z."/>
        </authorList>
    </citation>
    <scope>NUCLEOTIDE SEQUENCE</scope>
    <source>
        <strain evidence="1">MYW30-H2</strain>
    </source>
</reference>
<evidence type="ECO:0000313" key="1">
    <source>
        <dbReference type="EMBL" id="UOF91197.1"/>
    </source>
</evidence>
<dbReference type="RefSeq" id="WP_347437887.1">
    <property type="nucleotide sequence ID" value="NZ_CP089291.1"/>
</dbReference>
<organism evidence="1 2">
    <name type="scientific">Fodinisporobacter ferrooxydans</name>
    <dbReference type="NCBI Taxonomy" id="2901836"/>
    <lineage>
        <taxon>Bacteria</taxon>
        <taxon>Bacillati</taxon>
        <taxon>Bacillota</taxon>
        <taxon>Bacilli</taxon>
        <taxon>Bacillales</taxon>
        <taxon>Alicyclobacillaceae</taxon>
        <taxon>Fodinisporobacter</taxon>
    </lineage>
</organism>
<keyword evidence="2" id="KW-1185">Reference proteome</keyword>
<dbReference type="InterPro" id="IPR003607">
    <property type="entry name" value="HD/PDEase_dom"/>
</dbReference>
<dbReference type="CDD" id="cd00077">
    <property type="entry name" value="HDc"/>
    <property type="match status" value="1"/>
</dbReference>
<evidence type="ECO:0000313" key="2">
    <source>
        <dbReference type="Proteomes" id="UP000830167"/>
    </source>
</evidence>
<dbReference type="Pfam" id="PF12917">
    <property type="entry name" value="YfbR-like"/>
    <property type="match status" value="1"/>
</dbReference>
<gene>
    <name evidence="1" type="ORF">LSG31_02760</name>
</gene>
<dbReference type="SUPFAM" id="SSF109604">
    <property type="entry name" value="HD-domain/PDEase-like"/>
    <property type="match status" value="1"/>
</dbReference>
<dbReference type="EMBL" id="CP089291">
    <property type="protein sequence ID" value="UOF91197.1"/>
    <property type="molecule type" value="Genomic_DNA"/>
</dbReference>
<protein>
    <submittedName>
        <fullName evidence="1">HD domain-containing protein</fullName>
    </submittedName>
</protein>
<accession>A0ABY4CL04</accession>
<name>A0ABY4CL04_9BACL</name>
<proteinExistence type="predicted"/>
<sequence>MSIHAYFKSLMKLERIVRCPGEFKMESHNVSSHSWKVAQYCQFLGEVEEQHGANINWKSLYEKAINHDYAEIFIGDIKTPVKYASVELRNLLQQVEEGMTKQFVDTEFPEQFRQLYHEKLKEGKDTTLEGMILTVADKMDQVYEAFTEIQKGNSQPAFIIMYQDALKAIRKIPLKCVEYFLDVVLEDMINDETIASVDIKQITGEALKNSSI</sequence>
<dbReference type="Proteomes" id="UP000830167">
    <property type="component" value="Chromosome"/>
</dbReference>
<dbReference type="Gene3D" id="1.10.3210.10">
    <property type="entry name" value="Hypothetical protein af1432"/>
    <property type="match status" value="1"/>
</dbReference>